<accession>A0A964TF29</accession>
<evidence type="ECO:0000313" key="2">
    <source>
        <dbReference type="EMBL" id="NAY93096.1"/>
    </source>
</evidence>
<protein>
    <submittedName>
        <fullName evidence="2">Glycosyltransferase</fullName>
    </submittedName>
</protein>
<keyword evidence="3" id="KW-1185">Reference proteome</keyword>
<gene>
    <name evidence="2" type="ORF">GTQ34_14350</name>
</gene>
<dbReference type="PANTHER" id="PTHR22916:SF3">
    <property type="entry name" value="UDP-GLCNAC:BETAGAL BETA-1,3-N-ACETYLGLUCOSAMINYLTRANSFERASE-LIKE PROTEIN 1"/>
    <property type="match status" value="1"/>
</dbReference>
<dbReference type="AlphaFoldDB" id="A0A964TF29"/>
<dbReference type="GO" id="GO:0016758">
    <property type="term" value="F:hexosyltransferase activity"/>
    <property type="evidence" value="ECO:0007669"/>
    <property type="project" value="UniProtKB-ARBA"/>
</dbReference>
<dbReference type="Pfam" id="PF00535">
    <property type="entry name" value="Glycos_transf_2"/>
    <property type="match status" value="1"/>
</dbReference>
<feature type="domain" description="Glycosyltransferase 2-like" evidence="1">
    <location>
        <begin position="2"/>
        <end position="93"/>
    </location>
</feature>
<name>A0A964TF29_9FLAO</name>
<evidence type="ECO:0000313" key="3">
    <source>
        <dbReference type="Proteomes" id="UP000667650"/>
    </source>
</evidence>
<organism evidence="2 3">
    <name type="scientific">Flagellimonas ochracea</name>
    <dbReference type="NCBI Taxonomy" id="2696472"/>
    <lineage>
        <taxon>Bacteria</taxon>
        <taxon>Pseudomonadati</taxon>
        <taxon>Bacteroidota</taxon>
        <taxon>Flavobacteriia</taxon>
        <taxon>Flavobacteriales</taxon>
        <taxon>Flavobacteriaceae</taxon>
        <taxon>Flagellimonas</taxon>
    </lineage>
</organism>
<dbReference type="PANTHER" id="PTHR22916">
    <property type="entry name" value="GLYCOSYLTRANSFERASE"/>
    <property type="match status" value="1"/>
</dbReference>
<dbReference type="Gene3D" id="3.90.550.10">
    <property type="entry name" value="Spore Coat Polysaccharide Biosynthesis Protein SpsA, Chain A"/>
    <property type="match status" value="1"/>
</dbReference>
<dbReference type="Proteomes" id="UP000667650">
    <property type="component" value="Unassembled WGS sequence"/>
</dbReference>
<comment type="caution">
    <text evidence="2">The sequence shown here is derived from an EMBL/GenBank/DDBJ whole genome shotgun (WGS) entry which is preliminary data.</text>
</comment>
<dbReference type="InterPro" id="IPR029044">
    <property type="entry name" value="Nucleotide-diphossugar_trans"/>
</dbReference>
<dbReference type="CDD" id="cd00761">
    <property type="entry name" value="Glyco_tranf_GTA_type"/>
    <property type="match status" value="1"/>
</dbReference>
<dbReference type="InterPro" id="IPR001173">
    <property type="entry name" value="Glyco_trans_2-like"/>
</dbReference>
<dbReference type="EMBL" id="JAAABI010000006">
    <property type="protein sequence ID" value="NAY93096.1"/>
    <property type="molecule type" value="Genomic_DNA"/>
</dbReference>
<sequence length="232" mass="27661">MDQTYPNKELVIVTDGTDWFKRAVADYIKHLERDDIRLISLEQKDYKLGQLRNISISEAQGDIICQWDDDDLYHPKRLQVQFEQMAADKADASFFTDQLQYWWEDRVLNWVDWTKDSHMGPWQLIPGTVMMYKNTDFSYPEDGIYARIGEDSALLDSMVQHLKISRLSKYGYLYMYTYHGRNTFSREHHGRISKLYGRNLGLLEQFDDSIWKHLTYYPIARPVRFNILSHIQ</sequence>
<dbReference type="SUPFAM" id="SSF53448">
    <property type="entry name" value="Nucleotide-diphospho-sugar transferases"/>
    <property type="match status" value="1"/>
</dbReference>
<reference evidence="2" key="1">
    <citation type="submission" date="2020-01" db="EMBL/GenBank/DDBJ databases">
        <title>Muricauda ochracea sp. nov., isolated from a tidal flat of Garorim bay in Korea.</title>
        <authorList>
            <person name="Kim D."/>
            <person name="Yoo Y."/>
            <person name="Kim J.-J."/>
        </authorList>
    </citation>
    <scope>NUCLEOTIDE SEQUENCE</scope>
    <source>
        <strain evidence="2">JGD-17</strain>
    </source>
</reference>
<evidence type="ECO:0000259" key="1">
    <source>
        <dbReference type="Pfam" id="PF00535"/>
    </source>
</evidence>
<proteinExistence type="predicted"/>